<dbReference type="CDD" id="cd04301">
    <property type="entry name" value="NAT_SF"/>
    <property type="match status" value="1"/>
</dbReference>
<sequence length="269" mass="31507">MNCLRALSNSVLKFKIPRQSYNLEWKRFRKPSMCDCFDIRNVTIEQGTNKHGKLIRSFLFSHFWPREPSVIGLWMCLNSSYLDVLTDKYSYSGDRYLAYEYIPRTNERKLVGVCVANKVMPWLIDELEEWAHCTPSRPERNRMYFIAHCLRSPNLYKKYNVPFLYDVEVLATASEVAGQGVGTMLLRQVLSQAEELRYPLVQVIAVSQYTAKICEKCGMKLEWSMDYTEFIDDAGQRVFFPRRPHHKVSIYVTHYDPKKGAPEVCLPPY</sequence>
<dbReference type="Proteomes" id="UP001497472">
    <property type="component" value="Unassembled WGS sequence"/>
</dbReference>
<evidence type="ECO:0000313" key="2">
    <source>
        <dbReference type="Proteomes" id="UP001497472"/>
    </source>
</evidence>
<reference evidence="1 2" key="1">
    <citation type="submission" date="2023-11" db="EMBL/GenBank/DDBJ databases">
        <authorList>
            <person name="Okamura Y."/>
        </authorList>
    </citation>
    <scope>NUCLEOTIDE SEQUENCE [LARGE SCALE GENOMIC DNA]</scope>
</reference>
<evidence type="ECO:0008006" key="3">
    <source>
        <dbReference type="Google" id="ProtNLM"/>
    </source>
</evidence>
<dbReference type="Gene3D" id="3.40.630.30">
    <property type="match status" value="1"/>
</dbReference>
<accession>A0AAV1JPT7</accession>
<proteinExistence type="predicted"/>
<name>A0AAV1JPT7_9NEOP</name>
<keyword evidence="2" id="KW-1185">Reference proteome</keyword>
<dbReference type="GO" id="GO:0008080">
    <property type="term" value="F:N-acetyltransferase activity"/>
    <property type="evidence" value="ECO:0007669"/>
    <property type="project" value="TreeGrafter"/>
</dbReference>
<gene>
    <name evidence="1" type="ORF">LNINA_LOCUS10636</name>
</gene>
<dbReference type="InterPro" id="IPR016181">
    <property type="entry name" value="Acyl_CoA_acyltransferase"/>
</dbReference>
<dbReference type="PANTHER" id="PTHR20905">
    <property type="entry name" value="N-ACETYLTRANSFERASE-RELATED"/>
    <property type="match status" value="1"/>
</dbReference>
<dbReference type="AlphaFoldDB" id="A0AAV1JPT7"/>
<protein>
    <recommendedName>
        <fullName evidence="3">N-acetyltransferase domain-containing protein</fullName>
    </recommendedName>
</protein>
<dbReference type="EMBL" id="CAVLEF010000132">
    <property type="protein sequence ID" value="CAK1551503.1"/>
    <property type="molecule type" value="Genomic_DNA"/>
</dbReference>
<organism evidence="1 2">
    <name type="scientific">Leptosia nina</name>
    <dbReference type="NCBI Taxonomy" id="320188"/>
    <lineage>
        <taxon>Eukaryota</taxon>
        <taxon>Metazoa</taxon>
        <taxon>Ecdysozoa</taxon>
        <taxon>Arthropoda</taxon>
        <taxon>Hexapoda</taxon>
        <taxon>Insecta</taxon>
        <taxon>Pterygota</taxon>
        <taxon>Neoptera</taxon>
        <taxon>Endopterygota</taxon>
        <taxon>Lepidoptera</taxon>
        <taxon>Glossata</taxon>
        <taxon>Ditrysia</taxon>
        <taxon>Papilionoidea</taxon>
        <taxon>Pieridae</taxon>
        <taxon>Pierinae</taxon>
        <taxon>Leptosia</taxon>
    </lineage>
</organism>
<comment type="caution">
    <text evidence="1">The sequence shown here is derived from an EMBL/GenBank/DDBJ whole genome shotgun (WGS) entry which is preliminary data.</text>
</comment>
<evidence type="ECO:0000313" key="1">
    <source>
        <dbReference type="EMBL" id="CAK1551503.1"/>
    </source>
</evidence>
<dbReference type="SUPFAM" id="SSF55729">
    <property type="entry name" value="Acyl-CoA N-acyltransferases (Nat)"/>
    <property type="match status" value="1"/>
</dbReference>
<dbReference type="PANTHER" id="PTHR20905:SF1">
    <property type="entry name" value="AT07410P-RELATED"/>
    <property type="match status" value="1"/>
</dbReference>